<dbReference type="InParanoid" id="A0A2K1IZS4"/>
<organism evidence="1">
    <name type="scientific">Physcomitrium patens</name>
    <name type="common">Spreading-leaved earth moss</name>
    <name type="synonym">Physcomitrella patens</name>
    <dbReference type="NCBI Taxonomy" id="3218"/>
    <lineage>
        <taxon>Eukaryota</taxon>
        <taxon>Viridiplantae</taxon>
        <taxon>Streptophyta</taxon>
        <taxon>Embryophyta</taxon>
        <taxon>Bryophyta</taxon>
        <taxon>Bryophytina</taxon>
        <taxon>Bryopsida</taxon>
        <taxon>Funariidae</taxon>
        <taxon>Funariales</taxon>
        <taxon>Funariaceae</taxon>
        <taxon>Physcomitrium</taxon>
    </lineage>
</organism>
<dbReference type="AlphaFoldDB" id="A0A2K1IZS4"/>
<dbReference type="Gramene" id="Pp3c18_3250V3.2">
    <property type="protein sequence ID" value="Pp3c18_3250V3.2"/>
    <property type="gene ID" value="Pp3c18_3250"/>
</dbReference>
<evidence type="ECO:0000313" key="1">
    <source>
        <dbReference type="EMBL" id="PNR34783.1"/>
    </source>
</evidence>
<dbReference type="Gramene" id="Pp3c18_3250V3.1">
    <property type="protein sequence ID" value="Pp3c18_3250V3.1"/>
    <property type="gene ID" value="Pp3c18_3250"/>
</dbReference>
<sequence length="206" mass="22682">MEKQTAEAIAKKGLAFIKSAAKTGAAAFSQGVATVRKGYATKHEADVLSDLKSQGLHPAEHLHAALRKLNYLYLSGYKHELQAVAQQAAKRLTDPERSTVPLDSLLCMSSAICEESLKHGDFNQGKLFQGFQDFLNKAKMGSNHFDRDKLSHDLYYSTLYIVEEYEGALPEMDKICREVISHVITTAPTPDVTSLPVSKDPTDSPQ</sequence>
<dbReference type="EMBL" id="ABEU02000018">
    <property type="protein sequence ID" value="PNR34783.1"/>
    <property type="molecule type" value="Genomic_DNA"/>
</dbReference>
<proteinExistence type="predicted"/>
<gene>
    <name evidence="1" type="ORF">PHYPA_022681</name>
</gene>
<accession>A0A2K1IZS4</accession>
<dbReference type="EnsemblPlants" id="Pp3c18_3250V3.1">
    <property type="protein sequence ID" value="Pp3c18_3250V3.1"/>
    <property type="gene ID" value="Pp3c18_3250"/>
</dbReference>
<keyword evidence="3" id="KW-1185">Reference proteome</keyword>
<evidence type="ECO:0000313" key="3">
    <source>
        <dbReference type="Proteomes" id="UP000006727"/>
    </source>
</evidence>
<evidence type="ECO:0000313" key="2">
    <source>
        <dbReference type="EnsemblPlants" id="Pp3c18_3250V3.1"/>
    </source>
</evidence>
<reference evidence="1 3" key="1">
    <citation type="journal article" date="2008" name="Science">
        <title>The Physcomitrella genome reveals evolutionary insights into the conquest of land by plants.</title>
        <authorList>
            <person name="Rensing S."/>
            <person name="Lang D."/>
            <person name="Zimmer A."/>
            <person name="Terry A."/>
            <person name="Salamov A."/>
            <person name="Shapiro H."/>
            <person name="Nishiyama T."/>
            <person name="Perroud P.-F."/>
            <person name="Lindquist E."/>
            <person name="Kamisugi Y."/>
            <person name="Tanahashi T."/>
            <person name="Sakakibara K."/>
            <person name="Fujita T."/>
            <person name="Oishi K."/>
            <person name="Shin-I T."/>
            <person name="Kuroki Y."/>
            <person name="Toyoda A."/>
            <person name="Suzuki Y."/>
            <person name="Hashimoto A."/>
            <person name="Yamaguchi K."/>
            <person name="Sugano A."/>
            <person name="Kohara Y."/>
            <person name="Fujiyama A."/>
            <person name="Anterola A."/>
            <person name="Aoki S."/>
            <person name="Ashton N."/>
            <person name="Barbazuk W.B."/>
            <person name="Barker E."/>
            <person name="Bennetzen J."/>
            <person name="Bezanilla M."/>
            <person name="Blankenship R."/>
            <person name="Cho S.H."/>
            <person name="Dutcher S."/>
            <person name="Estelle M."/>
            <person name="Fawcett J.A."/>
            <person name="Gundlach H."/>
            <person name="Hanada K."/>
            <person name="Heyl A."/>
            <person name="Hicks K.A."/>
            <person name="Hugh J."/>
            <person name="Lohr M."/>
            <person name="Mayer K."/>
            <person name="Melkozernov A."/>
            <person name="Murata T."/>
            <person name="Nelson D."/>
            <person name="Pils B."/>
            <person name="Prigge M."/>
            <person name="Reiss B."/>
            <person name="Renner T."/>
            <person name="Rombauts S."/>
            <person name="Rushton P."/>
            <person name="Sanderfoot A."/>
            <person name="Schween G."/>
            <person name="Shiu S.-H."/>
            <person name="Stueber K."/>
            <person name="Theodoulou F.L."/>
            <person name="Tu H."/>
            <person name="Van de Peer Y."/>
            <person name="Verrier P.J."/>
            <person name="Waters E."/>
            <person name="Wood A."/>
            <person name="Yang L."/>
            <person name="Cove D."/>
            <person name="Cuming A."/>
            <person name="Hasebe M."/>
            <person name="Lucas S."/>
            <person name="Mishler D.B."/>
            <person name="Reski R."/>
            <person name="Grigoriev I."/>
            <person name="Quatrano R.S."/>
            <person name="Boore J.L."/>
        </authorList>
    </citation>
    <scope>NUCLEOTIDE SEQUENCE [LARGE SCALE GENOMIC DNA]</scope>
    <source>
        <strain evidence="2 3">cv. Gransden 2004</strain>
    </source>
</reference>
<reference evidence="1 3" key="2">
    <citation type="journal article" date="2018" name="Plant J.">
        <title>The Physcomitrella patens chromosome-scale assembly reveals moss genome structure and evolution.</title>
        <authorList>
            <person name="Lang D."/>
            <person name="Ullrich K.K."/>
            <person name="Murat F."/>
            <person name="Fuchs J."/>
            <person name="Jenkins J."/>
            <person name="Haas F.B."/>
            <person name="Piednoel M."/>
            <person name="Gundlach H."/>
            <person name="Van Bel M."/>
            <person name="Meyberg R."/>
            <person name="Vives C."/>
            <person name="Morata J."/>
            <person name="Symeonidi A."/>
            <person name="Hiss M."/>
            <person name="Muchero W."/>
            <person name="Kamisugi Y."/>
            <person name="Saleh O."/>
            <person name="Blanc G."/>
            <person name="Decker E.L."/>
            <person name="van Gessel N."/>
            <person name="Grimwood J."/>
            <person name="Hayes R.D."/>
            <person name="Graham S.W."/>
            <person name="Gunter L.E."/>
            <person name="McDaniel S.F."/>
            <person name="Hoernstein S.N.W."/>
            <person name="Larsson A."/>
            <person name="Li F.W."/>
            <person name="Perroud P.F."/>
            <person name="Phillips J."/>
            <person name="Ranjan P."/>
            <person name="Rokshar D.S."/>
            <person name="Rothfels C.J."/>
            <person name="Schneider L."/>
            <person name="Shu S."/>
            <person name="Stevenson D.W."/>
            <person name="Thummler F."/>
            <person name="Tillich M."/>
            <person name="Villarreal Aguilar J.C."/>
            <person name="Widiez T."/>
            <person name="Wong G.K."/>
            <person name="Wymore A."/>
            <person name="Zhang Y."/>
            <person name="Zimmer A.D."/>
            <person name="Quatrano R.S."/>
            <person name="Mayer K.F.X."/>
            <person name="Goodstein D."/>
            <person name="Casacuberta J.M."/>
            <person name="Vandepoele K."/>
            <person name="Reski R."/>
            <person name="Cuming A.C."/>
            <person name="Tuskan G.A."/>
            <person name="Maumus F."/>
            <person name="Salse J."/>
            <person name="Schmutz J."/>
            <person name="Rensing S.A."/>
        </authorList>
    </citation>
    <scope>NUCLEOTIDE SEQUENCE [LARGE SCALE GENOMIC DNA]</scope>
    <source>
        <strain evidence="2 3">cv. Gransden 2004</strain>
    </source>
</reference>
<dbReference type="EnsemblPlants" id="Pp3c18_3250V3.2">
    <property type="protein sequence ID" value="Pp3c18_3250V3.2"/>
    <property type="gene ID" value="Pp3c18_3250"/>
</dbReference>
<name>A0A2K1IZS4_PHYPA</name>
<protein>
    <submittedName>
        <fullName evidence="1 2">Uncharacterized protein</fullName>
    </submittedName>
</protein>
<dbReference type="Proteomes" id="UP000006727">
    <property type="component" value="Chromosome 18"/>
</dbReference>
<reference evidence="2" key="3">
    <citation type="submission" date="2020-12" db="UniProtKB">
        <authorList>
            <consortium name="EnsemblPlants"/>
        </authorList>
    </citation>
    <scope>IDENTIFICATION</scope>
</reference>